<evidence type="ECO:0000256" key="2">
    <source>
        <dbReference type="ARBA" id="ARBA00022485"/>
    </source>
</evidence>
<reference evidence="9 10" key="1">
    <citation type="submission" date="2019-06" db="EMBL/GenBank/DDBJ databases">
        <title>Gramella sabulilitoris sp. nov., isolated from a marine sand.</title>
        <authorList>
            <person name="Yoon J.-H."/>
        </authorList>
    </citation>
    <scope>NUCLEOTIDE SEQUENCE [LARGE SCALE GENOMIC DNA]</scope>
    <source>
        <strain evidence="9 10">HSMS-1</strain>
    </source>
</reference>
<feature type="transmembrane region" description="Helical" evidence="7">
    <location>
        <begin position="178"/>
        <end position="196"/>
    </location>
</feature>
<evidence type="ECO:0000256" key="1">
    <source>
        <dbReference type="ARBA" id="ARBA00022448"/>
    </source>
</evidence>
<dbReference type="PANTHER" id="PTHR30176:SF3">
    <property type="entry name" value="FERREDOXIN-TYPE PROTEIN NAPH"/>
    <property type="match status" value="1"/>
</dbReference>
<feature type="transmembrane region" description="Helical" evidence="7">
    <location>
        <begin position="363"/>
        <end position="381"/>
    </location>
</feature>
<evidence type="ECO:0000313" key="10">
    <source>
        <dbReference type="Proteomes" id="UP000315131"/>
    </source>
</evidence>
<dbReference type="GO" id="GO:0005886">
    <property type="term" value="C:plasma membrane"/>
    <property type="evidence" value="ECO:0007669"/>
    <property type="project" value="TreeGrafter"/>
</dbReference>
<dbReference type="SUPFAM" id="SSF54862">
    <property type="entry name" value="4Fe-4S ferredoxins"/>
    <property type="match status" value="1"/>
</dbReference>
<dbReference type="InterPro" id="IPR017896">
    <property type="entry name" value="4Fe4S_Fe-S-bd"/>
</dbReference>
<keyword evidence="7" id="KW-0812">Transmembrane</keyword>
<feature type="transmembrane region" description="Helical" evidence="7">
    <location>
        <begin position="49"/>
        <end position="72"/>
    </location>
</feature>
<dbReference type="PROSITE" id="PS51379">
    <property type="entry name" value="4FE4S_FER_2"/>
    <property type="match status" value="2"/>
</dbReference>
<keyword evidence="5" id="KW-0408">Iron</keyword>
<evidence type="ECO:0000256" key="7">
    <source>
        <dbReference type="SAM" id="Phobius"/>
    </source>
</evidence>
<dbReference type="GO" id="GO:0046872">
    <property type="term" value="F:metal ion binding"/>
    <property type="evidence" value="ECO:0007669"/>
    <property type="project" value="UniProtKB-KW"/>
</dbReference>
<sequence>MSRIEHNMSMTGDAPRSINTQQKIATLIGMSGLMILVLAAFNLNFPNKTLWLSLSLAAISGGIVWFALAAYADKHPGIKNDGLWFKSMTNRGYLAWLTGIALTGFYIILYFYPEYLGLQAEGDNTGLISLFDPLSKLLSGNPASQWFVYGTLYTIAILAFGVKFMWKYRHNRYEKIRTVSVMFFQTAFAFLIPEFMSRLNGKGFSLPYYDLKNIWPLNYYNFEQYRVNDFLDSGTIGLILLLFGIASIFIITPILTYKYGKRWYCSWVCGCGGLAETAGDPYRHLSDKSLFAWKVERWVIHSVLVFVVLMTTAVIYSYLGYDADRYWLNRDVFLIGVGTFLTLLFAGIWYFKREELEKDARYGAIGYLVIIISLIGFHYFSGSNLFLFNAETLRQSYGFLIGAIFSGVIGTGFYPIFGNRVWCRFGCPMAAILGMQQRLFSKFRITTNGGQCISCGNCSTYCEMGIDVRAYAQKGENIVRSSCVGCGICSAVCPRGVLKLENGSHKNRVESQEAVMGDNVDLLDLIKQNSK</sequence>
<feature type="transmembrane region" description="Helical" evidence="7">
    <location>
        <begin position="396"/>
        <end position="417"/>
    </location>
</feature>
<comment type="caution">
    <text evidence="9">The sequence shown here is derived from an EMBL/GenBank/DDBJ whole genome shotgun (WGS) entry which is preliminary data.</text>
</comment>
<evidence type="ECO:0000256" key="4">
    <source>
        <dbReference type="ARBA" id="ARBA00022982"/>
    </source>
</evidence>
<feature type="transmembrane region" description="Helical" evidence="7">
    <location>
        <begin position="24"/>
        <end position="43"/>
    </location>
</feature>
<dbReference type="OrthoDB" id="9806398at2"/>
<dbReference type="Pfam" id="PF13237">
    <property type="entry name" value="Fer4_10"/>
    <property type="match status" value="1"/>
</dbReference>
<organism evidence="9 10">
    <name type="scientific">Christiangramia sabulilitoris</name>
    <dbReference type="NCBI Taxonomy" id="2583991"/>
    <lineage>
        <taxon>Bacteria</taxon>
        <taxon>Pseudomonadati</taxon>
        <taxon>Bacteroidota</taxon>
        <taxon>Flavobacteriia</taxon>
        <taxon>Flavobacteriales</taxon>
        <taxon>Flavobacteriaceae</taxon>
        <taxon>Christiangramia</taxon>
    </lineage>
</organism>
<dbReference type="AlphaFoldDB" id="A0A550I0D2"/>
<proteinExistence type="predicted"/>
<feature type="transmembrane region" description="Helical" evidence="7">
    <location>
        <begin position="332"/>
        <end position="351"/>
    </location>
</feature>
<dbReference type="GO" id="GO:0051539">
    <property type="term" value="F:4 iron, 4 sulfur cluster binding"/>
    <property type="evidence" value="ECO:0007669"/>
    <property type="project" value="UniProtKB-KW"/>
</dbReference>
<dbReference type="PROSITE" id="PS00198">
    <property type="entry name" value="4FE4S_FER_1"/>
    <property type="match status" value="1"/>
</dbReference>
<dbReference type="EMBL" id="VHSF01000003">
    <property type="protein sequence ID" value="TRO64405.1"/>
    <property type="molecule type" value="Genomic_DNA"/>
</dbReference>
<accession>A0A550I0D2</accession>
<dbReference type="InterPro" id="IPR051684">
    <property type="entry name" value="Electron_Trans/Redox"/>
</dbReference>
<gene>
    <name evidence="9" type="ORF">FGM01_13010</name>
</gene>
<feature type="transmembrane region" description="Helical" evidence="7">
    <location>
        <begin position="146"/>
        <end position="166"/>
    </location>
</feature>
<protein>
    <submittedName>
        <fullName evidence="9">4Fe-4S binding protein</fullName>
    </submittedName>
</protein>
<keyword evidence="1" id="KW-0813">Transport</keyword>
<feature type="transmembrane region" description="Helical" evidence="7">
    <location>
        <begin position="298"/>
        <end position="320"/>
    </location>
</feature>
<keyword evidence="10" id="KW-1185">Reference proteome</keyword>
<dbReference type="RefSeq" id="WP_143411599.1">
    <property type="nucleotide sequence ID" value="NZ_VHSF01000003.1"/>
</dbReference>
<keyword evidence="7" id="KW-0472">Membrane</keyword>
<feature type="transmembrane region" description="Helical" evidence="7">
    <location>
        <begin position="236"/>
        <end position="257"/>
    </location>
</feature>
<evidence type="ECO:0000259" key="8">
    <source>
        <dbReference type="PROSITE" id="PS51379"/>
    </source>
</evidence>
<dbReference type="Proteomes" id="UP000315131">
    <property type="component" value="Unassembled WGS sequence"/>
</dbReference>
<feature type="transmembrane region" description="Helical" evidence="7">
    <location>
        <begin position="93"/>
        <end position="112"/>
    </location>
</feature>
<keyword evidence="6" id="KW-0411">Iron-sulfur</keyword>
<evidence type="ECO:0000256" key="5">
    <source>
        <dbReference type="ARBA" id="ARBA00023004"/>
    </source>
</evidence>
<feature type="domain" description="4Fe-4S ferredoxin-type" evidence="8">
    <location>
        <begin position="443"/>
        <end position="471"/>
    </location>
</feature>
<dbReference type="InterPro" id="IPR017900">
    <property type="entry name" value="4Fe4S_Fe_S_CS"/>
</dbReference>
<evidence type="ECO:0000256" key="6">
    <source>
        <dbReference type="ARBA" id="ARBA00023014"/>
    </source>
</evidence>
<feature type="domain" description="4Fe-4S ferredoxin-type" evidence="8">
    <location>
        <begin position="474"/>
        <end position="503"/>
    </location>
</feature>
<keyword evidence="3" id="KW-0479">Metal-binding</keyword>
<name>A0A550I0D2_9FLAO</name>
<evidence type="ECO:0000313" key="9">
    <source>
        <dbReference type="EMBL" id="TRO64405.1"/>
    </source>
</evidence>
<dbReference type="PANTHER" id="PTHR30176">
    <property type="entry name" value="FERREDOXIN-TYPE PROTEIN NAPH"/>
    <property type="match status" value="1"/>
</dbReference>
<evidence type="ECO:0000256" key="3">
    <source>
        <dbReference type="ARBA" id="ARBA00022723"/>
    </source>
</evidence>
<keyword evidence="7" id="KW-1133">Transmembrane helix</keyword>
<keyword evidence="4" id="KW-0249">Electron transport</keyword>
<dbReference type="Gene3D" id="3.30.70.20">
    <property type="match status" value="1"/>
</dbReference>
<keyword evidence="2" id="KW-0004">4Fe-4S</keyword>
<dbReference type="Pfam" id="PF12801">
    <property type="entry name" value="Fer4_5"/>
    <property type="match status" value="2"/>
</dbReference>